<keyword evidence="1" id="KW-0534">Nitrate assimilation</keyword>
<dbReference type="AlphaFoldDB" id="A0A7Z0BKF4"/>
<dbReference type="Gene3D" id="1.10.3480.10">
    <property type="entry name" value="TorD-like"/>
    <property type="match status" value="1"/>
</dbReference>
<proteinExistence type="predicted"/>
<dbReference type="GO" id="GO:0016530">
    <property type="term" value="F:metallochaperone activity"/>
    <property type="evidence" value="ECO:0007669"/>
    <property type="project" value="TreeGrafter"/>
</dbReference>
<dbReference type="SUPFAM" id="SSF89155">
    <property type="entry name" value="TorD-like"/>
    <property type="match status" value="1"/>
</dbReference>
<feature type="compositionally biased region" description="Polar residues" evidence="2">
    <location>
        <begin position="240"/>
        <end position="250"/>
    </location>
</feature>
<evidence type="ECO:0000256" key="2">
    <source>
        <dbReference type="SAM" id="MobiDB-lite"/>
    </source>
</evidence>
<comment type="caution">
    <text evidence="3">The sequence shown here is derived from an EMBL/GenBank/DDBJ whole genome shotgun (WGS) entry which is preliminary data.</text>
</comment>
<evidence type="ECO:0000313" key="3">
    <source>
        <dbReference type="EMBL" id="NYH53115.1"/>
    </source>
</evidence>
<evidence type="ECO:0000256" key="1">
    <source>
        <dbReference type="ARBA" id="ARBA00023063"/>
    </source>
</evidence>
<name>A0A7Z0BKF4_9ACTN</name>
<dbReference type="InterPro" id="IPR036411">
    <property type="entry name" value="TorD-like_sf"/>
</dbReference>
<dbReference type="PANTHER" id="PTHR43680:SF2">
    <property type="entry name" value="NITRATE REDUCTASE MOLYBDENUM COFACTOR ASSEMBLY CHAPERONE NARJ"/>
    <property type="match status" value="1"/>
</dbReference>
<dbReference type="PANTHER" id="PTHR43680">
    <property type="entry name" value="NITRATE REDUCTASE MOLYBDENUM COFACTOR ASSEMBLY CHAPERONE"/>
    <property type="match status" value="1"/>
</dbReference>
<dbReference type="GO" id="GO:0051082">
    <property type="term" value="F:unfolded protein binding"/>
    <property type="evidence" value="ECO:0007669"/>
    <property type="project" value="InterPro"/>
</dbReference>
<dbReference type="GO" id="GO:0051131">
    <property type="term" value="P:chaperone-mediated protein complex assembly"/>
    <property type="evidence" value="ECO:0007669"/>
    <property type="project" value="InterPro"/>
</dbReference>
<dbReference type="Pfam" id="PF02613">
    <property type="entry name" value="Nitrate_red_del"/>
    <property type="match status" value="1"/>
</dbReference>
<feature type="region of interest" description="Disordered" evidence="2">
    <location>
        <begin position="1"/>
        <end position="26"/>
    </location>
</feature>
<dbReference type="EMBL" id="JACCHL010000001">
    <property type="protein sequence ID" value="NYH53115.1"/>
    <property type="molecule type" value="Genomic_DNA"/>
</dbReference>
<protein>
    <submittedName>
        <fullName evidence="3">Nitrate reductase delta subunit</fullName>
    </submittedName>
</protein>
<dbReference type="GO" id="GO:0042128">
    <property type="term" value="P:nitrate assimilation"/>
    <property type="evidence" value="ECO:0007669"/>
    <property type="project" value="UniProtKB-KW"/>
</dbReference>
<sequence>MSTTTDGANEDAAGRSAPHGSVRGTAGWLEAGRDVRRAHRTAVTRQAASVLLGYPGQDFFESLPLVARAVAELPWGTVRAALHGFCEHAATTPEPELCEHHADVFGQRSLCLTRYGGTSPRDRVLSEVTRVYAEAGWAAPADEPPDHLRAVLEFAARTDARAGEALLLRLRPGLDLLGEALHDHGTPYARVVDAVRATLPERPDGERPARRFAVLHPSAPGPPAGAASPDGTRVPPPRSGTDTSARTDTGASGRLGDEP</sequence>
<gene>
    <name evidence="3" type="ORF">HNR06_002704</name>
</gene>
<dbReference type="Proteomes" id="UP000584931">
    <property type="component" value="Unassembled WGS sequence"/>
</dbReference>
<feature type="region of interest" description="Disordered" evidence="2">
    <location>
        <begin position="200"/>
        <end position="259"/>
    </location>
</feature>
<accession>A0A7Z0BKF4</accession>
<dbReference type="InterPro" id="IPR020945">
    <property type="entry name" value="DMSO/NO3_reduct_chaperone"/>
</dbReference>
<reference evidence="3 4" key="1">
    <citation type="submission" date="2020-07" db="EMBL/GenBank/DDBJ databases">
        <title>Sequencing the genomes of 1000 actinobacteria strains.</title>
        <authorList>
            <person name="Klenk H.-P."/>
        </authorList>
    </citation>
    <scope>NUCLEOTIDE SEQUENCE [LARGE SCALE GENOMIC DNA]</scope>
    <source>
        <strain evidence="3 4">DSM 45278</strain>
    </source>
</reference>
<dbReference type="InterPro" id="IPR003765">
    <property type="entry name" value="NO3_reductase_chaperone_NarJ"/>
</dbReference>
<organism evidence="3 4">
    <name type="scientific">Nocardiopsis sinuspersici</name>
    <dbReference type="NCBI Taxonomy" id="501010"/>
    <lineage>
        <taxon>Bacteria</taxon>
        <taxon>Bacillati</taxon>
        <taxon>Actinomycetota</taxon>
        <taxon>Actinomycetes</taxon>
        <taxon>Streptosporangiales</taxon>
        <taxon>Nocardiopsidaceae</taxon>
        <taxon>Nocardiopsis</taxon>
    </lineage>
</organism>
<dbReference type="RefSeq" id="WP_179810262.1">
    <property type="nucleotide sequence ID" value="NZ_JACCHL010000001.1"/>
</dbReference>
<evidence type="ECO:0000313" key="4">
    <source>
        <dbReference type="Proteomes" id="UP000584931"/>
    </source>
</evidence>
<feature type="compositionally biased region" description="Basic and acidic residues" evidence="2">
    <location>
        <begin position="200"/>
        <end position="209"/>
    </location>
</feature>